<reference evidence="2 3" key="2">
    <citation type="journal article" date="2017" name="Front. Plant Sci.">
        <title>Gene Classification and Mining of Molecular Markers Useful in Red Clover (Trifolium pratense) Breeding.</title>
        <authorList>
            <person name="Istvanek J."/>
            <person name="Dluhosova J."/>
            <person name="Dluhos P."/>
            <person name="Patkova L."/>
            <person name="Nedelnik J."/>
            <person name="Repkova J."/>
        </authorList>
    </citation>
    <scope>NUCLEOTIDE SEQUENCE [LARGE SCALE GENOMIC DNA]</scope>
    <source>
        <strain evidence="3">cv. Tatra</strain>
        <tissue evidence="2">Young leaves</tissue>
    </source>
</reference>
<reference evidence="2 3" key="1">
    <citation type="journal article" date="2014" name="Am. J. Bot.">
        <title>Genome assembly and annotation for red clover (Trifolium pratense; Fabaceae).</title>
        <authorList>
            <person name="Istvanek J."/>
            <person name="Jaros M."/>
            <person name="Krenek A."/>
            <person name="Repkova J."/>
        </authorList>
    </citation>
    <scope>NUCLEOTIDE SEQUENCE [LARGE SCALE GENOMIC DNA]</scope>
    <source>
        <strain evidence="3">cv. Tatra</strain>
        <tissue evidence="2">Young leaves</tissue>
    </source>
</reference>
<feature type="region of interest" description="Disordered" evidence="1">
    <location>
        <begin position="339"/>
        <end position="361"/>
    </location>
</feature>
<protein>
    <recommendedName>
        <fullName evidence="4">Retrovirus-related Pol polyprotein from transposon TNT 1-94</fullName>
    </recommendedName>
</protein>
<evidence type="ECO:0008006" key="4">
    <source>
        <dbReference type="Google" id="ProtNLM"/>
    </source>
</evidence>
<feature type="compositionally biased region" description="Polar residues" evidence="1">
    <location>
        <begin position="239"/>
        <end position="254"/>
    </location>
</feature>
<comment type="caution">
    <text evidence="2">The sequence shown here is derived from an EMBL/GenBank/DDBJ whole genome shotgun (WGS) entry which is preliminary data.</text>
</comment>
<feature type="region of interest" description="Disordered" evidence="1">
    <location>
        <begin position="1"/>
        <end position="22"/>
    </location>
</feature>
<feature type="region of interest" description="Disordered" evidence="1">
    <location>
        <begin position="228"/>
        <end position="311"/>
    </location>
</feature>
<dbReference type="PANTHER" id="PTHR47481">
    <property type="match status" value="1"/>
</dbReference>
<feature type="compositionally biased region" description="Low complexity" evidence="1">
    <location>
        <begin position="11"/>
        <end position="22"/>
    </location>
</feature>
<evidence type="ECO:0000256" key="1">
    <source>
        <dbReference type="SAM" id="MobiDB-lite"/>
    </source>
</evidence>
<dbReference type="PANTHER" id="PTHR47481:SF42">
    <property type="entry name" value="RHO GTPASE-ACTIVATING PROTEIN GACK-LIKE"/>
    <property type="match status" value="1"/>
</dbReference>
<organism evidence="2 3">
    <name type="scientific">Trifolium pratense</name>
    <name type="common">Red clover</name>
    <dbReference type="NCBI Taxonomy" id="57577"/>
    <lineage>
        <taxon>Eukaryota</taxon>
        <taxon>Viridiplantae</taxon>
        <taxon>Streptophyta</taxon>
        <taxon>Embryophyta</taxon>
        <taxon>Tracheophyta</taxon>
        <taxon>Spermatophyta</taxon>
        <taxon>Magnoliopsida</taxon>
        <taxon>eudicotyledons</taxon>
        <taxon>Gunneridae</taxon>
        <taxon>Pentapetalae</taxon>
        <taxon>rosids</taxon>
        <taxon>fabids</taxon>
        <taxon>Fabales</taxon>
        <taxon>Fabaceae</taxon>
        <taxon>Papilionoideae</taxon>
        <taxon>50 kb inversion clade</taxon>
        <taxon>NPAAA clade</taxon>
        <taxon>Hologalegina</taxon>
        <taxon>IRL clade</taxon>
        <taxon>Trifolieae</taxon>
        <taxon>Trifolium</taxon>
    </lineage>
</organism>
<feature type="region of interest" description="Disordered" evidence="1">
    <location>
        <begin position="393"/>
        <end position="414"/>
    </location>
</feature>
<dbReference type="AlphaFoldDB" id="A0A2K3PHR0"/>
<dbReference type="ExpressionAtlas" id="A0A2K3PHR0">
    <property type="expression patterns" value="baseline"/>
</dbReference>
<dbReference type="Proteomes" id="UP000236291">
    <property type="component" value="Unassembled WGS sequence"/>
</dbReference>
<feature type="compositionally biased region" description="Low complexity" evidence="1">
    <location>
        <begin position="283"/>
        <end position="292"/>
    </location>
</feature>
<feature type="compositionally biased region" description="Polar residues" evidence="1">
    <location>
        <begin position="394"/>
        <end position="405"/>
    </location>
</feature>
<feature type="compositionally biased region" description="Basic and acidic residues" evidence="1">
    <location>
        <begin position="255"/>
        <end position="266"/>
    </location>
</feature>
<evidence type="ECO:0000313" key="3">
    <source>
        <dbReference type="Proteomes" id="UP000236291"/>
    </source>
</evidence>
<accession>A0A2K3PHR0</accession>
<evidence type="ECO:0000313" key="2">
    <source>
        <dbReference type="EMBL" id="PNY14826.1"/>
    </source>
</evidence>
<sequence>MAAIPLKTSDDTSSAQSSPTPAAQNKFHSAFAINNVKTIIPVTLENDSNLYISWSALFKVQARVHNVLDHIITPTDAPSIQASADLKASDPNLWNRLDAVVLQWMYATVSTDILQSVLVADDSAEACWKRIAAMFNDNKHARAVQLENQFANTNLEDFPSTKAYCDRLKTLSDQLANVDASVSNTRLVLKMISGLTEAYSGFVTYIQQHDPLPLFPAARSRLELEESTMLQRATRESRSSSVPTALHTNTVNSDNTKRVTADEGEGRTNPPSNHRGRGRGRKQQSGGRTSGRNSRNSGAPHHGGRGYRGQLNWPHWNPQNWQAWSTIAPWMLPPCPYPSARPNNNTQPQQNGVLGPGPQQAAFNANTTSPTDIASAFNTLNLAQPDPSWYMDTGATSHMTSSQGFSDGDTYHEM</sequence>
<name>A0A2K3PHR0_TRIPR</name>
<feature type="compositionally biased region" description="Polar residues" evidence="1">
    <location>
        <begin position="341"/>
        <end position="352"/>
    </location>
</feature>
<dbReference type="Pfam" id="PF14223">
    <property type="entry name" value="Retrotran_gag_2"/>
    <property type="match status" value="1"/>
</dbReference>
<dbReference type="EMBL" id="ASHM01007164">
    <property type="protein sequence ID" value="PNY14826.1"/>
    <property type="molecule type" value="Genomic_DNA"/>
</dbReference>
<gene>
    <name evidence="2" type="ORF">L195_g011513</name>
</gene>
<proteinExistence type="predicted"/>